<dbReference type="InterPro" id="IPR051310">
    <property type="entry name" value="MCP_chemotaxis"/>
</dbReference>
<dbReference type="CDD" id="cd11386">
    <property type="entry name" value="MCP_signal"/>
    <property type="match status" value="1"/>
</dbReference>
<keyword evidence="3" id="KW-0488">Methylation</keyword>
<keyword evidence="7 13" id="KW-1133">Transmembrane helix</keyword>
<dbReference type="GO" id="GO:0005886">
    <property type="term" value="C:plasma membrane"/>
    <property type="evidence" value="ECO:0007669"/>
    <property type="project" value="UniProtKB-SubCell"/>
</dbReference>
<protein>
    <submittedName>
        <fullName evidence="16">Methyl-accepting chemotaxis protein III</fullName>
    </submittedName>
</protein>
<keyword evidence="4" id="KW-0145">Chemotaxis</keyword>
<evidence type="ECO:0000256" key="4">
    <source>
        <dbReference type="ARBA" id="ARBA00022500"/>
    </source>
</evidence>
<dbReference type="PANTHER" id="PTHR43531:SF14">
    <property type="entry name" value="METHYL-ACCEPTING CHEMOTAXIS PROTEIN I-RELATED"/>
    <property type="match status" value="1"/>
</dbReference>
<dbReference type="Pfam" id="PF02203">
    <property type="entry name" value="TarH"/>
    <property type="match status" value="1"/>
</dbReference>
<dbReference type="InterPro" id="IPR003660">
    <property type="entry name" value="HAMP_dom"/>
</dbReference>
<feature type="transmembrane region" description="Helical" evidence="13">
    <location>
        <begin position="195"/>
        <end position="215"/>
    </location>
</feature>
<comment type="similarity">
    <text evidence="10">Belongs to the methyl-accepting chemotaxis (MCP) protein family.</text>
</comment>
<dbReference type="Pfam" id="PF00672">
    <property type="entry name" value="HAMP"/>
    <property type="match status" value="1"/>
</dbReference>
<reference evidence="17" key="1">
    <citation type="journal article" date="2020" name="MBio">
        <title>Horizontal gene transfer to a defensive symbiont with a reduced genome amongst a multipartite beetle microbiome.</title>
        <authorList>
            <person name="Waterworth S.C."/>
            <person name="Florez L.V."/>
            <person name="Rees E.R."/>
            <person name="Hertweck C."/>
            <person name="Kaltenpoth M."/>
            <person name="Kwan J.C."/>
        </authorList>
    </citation>
    <scope>NUCLEOTIDE SEQUENCE [LARGE SCALE GENOMIC DNA]</scope>
</reference>
<evidence type="ECO:0000256" key="11">
    <source>
        <dbReference type="PROSITE-ProRule" id="PRU00284"/>
    </source>
</evidence>
<dbReference type="Pfam" id="PF00015">
    <property type="entry name" value="MCPsignal"/>
    <property type="match status" value="1"/>
</dbReference>
<feature type="domain" description="Methyl-accepting transducer" evidence="14">
    <location>
        <begin position="274"/>
        <end position="503"/>
    </location>
</feature>
<evidence type="ECO:0000256" key="9">
    <source>
        <dbReference type="ARBA" id="ARBA00023224"/>
    </source>
</evidence>
<dbReference type="SMART" id="SM00283">
    <property type="entry name" value="MA"/>
    <property type="match status" value="1"/>
</dbReference>
<keyword evidence="8 13" id="KW-0472">Membrane</keyword>
<name>A0A7V8FR50_9BURK</name>
<dbReference type="PANTHER" id="PTHR43531">
    <property type="entry name" value="PROTEIN ICFG"/>
    <property type="match status" value="1"/>
</dbReference>
<dbReference type="InterPro" id="IPR004090">
    <property type="entry name" value="Chemotax_Me-accpt_rcpt"/>
</dbReference>
<dbReference type="GO" id="GO:0004888">
    <property type="term" value="F:transmembrane signaling receptor activity"/>
    <property type="evidence" value="ECO:0007669"/>
    <property type="project" value="InterPro"/>
</dbReference>
<evidence type="ECO:0000259" key="14">
    <source>
        <dbReference type="PROSITE" id="PS50111"/>
    </source>
</evidence>
<dbReference type="InterPro" id="IPR004089">
    <property type="entry name" value="MCPsignal_dom"/>
</dbReference>
<dbReference type="PRINTS" id="PR00260">
    <property type="entry name" value="CHEMTRNSDUCR"/>
</dbReference>
<evidence type="ECO:0000256" key="6">
    <source>
        <dbReference type="ARBA" id="ARBA00022692"/>
    </source>
</evidence>
<evidence type="ECO:0000256" key="5">
    <source>
        <dbReference type="ARBA" id="ARBA00022519"/>
    </source>
</evidence>
<sequence>MLRNVSIRKGLLLVLGFFMAALLVATGTGWWGTSTAFRALERQSEVYATGVGPIRQAQASLLSSLLSLSMAHRDSLSAEFEGVARSTAQAERFLADAQQQLQSLEAGQPGQPVQERQLLDELAQAVTPFAALLRRGAVGLRDGYPDEYAGEDRVAERDRQLAQITSLIERYTQAAEQRGQALMAQAQAEQRVAQIASASLLALGLLLGAGCWLYLRRRVLRPLDEAGVLLEKVAEGDLTARIDVRSTNEVGRLLHSAKHMQDGLARMVAQVRLGVDEMNTGAQEIAAGNADLSRRTEQQAASLEQTAASMEQLAATVQQNADNAHQASQLAAGSMAVAQRGGATAGEVEATMQAISASSRQIAAIVSVIEGIAFQTNILALNAAVEAARAGEQGRGFAVVAAEVRTLAQRSALAAKDIKALIADSARKVDAGSAQVAQAATTMREIVDAVQGVATILTEISSASREQSSGIGQVNQAVAQMDQTAQQNAALVEQAAAAAGSLQQQASQLWQEVSRFRIAPSDGVDAGAADAAGAWPALRANPDGAGQAAPLPSPHLIGA</sequence>
<dbReference type="Gene3D" id="1.10.287.950">
    <property type="entry name" value="Methyl-accepting chemotaxis protein"/>
    <property type="match status" value="1"/>
</dbReference>
<evidence type="ECO:0000256" key="8">
    <source>
        <dbReference type="ARBA" id="ARBA00023136"/>
    </source>
</evidence>
<dbReference type="CDD" id="cd06225">
    <property type="entry name" value="HAMP"/>
    <property type="match status" value="1"/>
</dbReference>
<dbReference type="GO" id="GO:0006935">
    <property type="term" value="P:chemotaxis"/>
    <property type="evidence" value="ECO:0007669"/>
    <property type="project" value="UniProtKB-KW"/>
</dbReference>
<keyword evidence="9 11" id="KW-0807">Transducer</keyword>
<organism evidence="16 17">
    <name type="scientific">Paracidovorax wautersii</name>
    <dbReference type="NCBI Taxonomy" id="1177982"/>
    <lineage>
        <taxon>Bacteria</taxon>
        <taxon>Pseudomonadati</taxon>
        <taxon>Pseudomonadota</taxon>
        <taxon>Betaproteobacteria</taxon>
        <taxon>Burkholderiales</taxon>
        <taxon>Comamonadaceae</taxon>
        <taxon>Paracidovorax</taxon>
    </lineage>
</organism>
<dbReference type="SUPFAM" id="SSF58104">
    <property type="entry name" value="Methyl-accepting chemotaxis protein (MCP) signaling domain"/>
    <property type="match status" value="1"/>
</dbReference>
<dbReference type="Proteomes" id="UP000461670">
    <property type="component" value="Unassembled WGS sequence"/>
</dbReference>
<evidence type="ECO:0000256" key="12">
    <source>
        <dbReference type="SAM" id="Coils"/>
    </source>
</evidence>
<accession>A0A7V8FR50</accession>
<feature type="coiled-coil region" evidence="12">
    <location>
        <begin position="293"/>
        <end position="320"/>
    </location>
</feature>
<dbReference type="PROSITE" id="PS50111">
    <property type="entry name" value="CHEMOTAXIS_TRANSDUC_2"/>
    <property type="match status" value="1"/>
</dbReference>
<gene>
    <name evidence="16" type="primary">trg_1</name>
    <name evidence="16" type="ORF">GAK30_00716</name>
</gene>
<dbReference type="SMART" id="SM00304">
    <property type="entry name" value="HAMP"/>
    <property type="match status" value="1"/>
</dbReference>
<dbReference type="GO" id="GO:0007165">
    <property type="term" value="P:signal transduction"/>
    <property type="evidence" value="ECO:0007669"/>
    <property type="project" value="UniProtKB-KW"/>
</dbReference>
<comment type="caution">
    <text evidence="16">The sequence shown here is derived from an EMBL/GenBank/DDBJ whole genome shotgun (WGS) entry which is preliminary data.</text>
</comment>
<dbReference type="AlphaFoldDB" id="A0A7V8FR50"/>
<evidence type="ECO:0000313" key="17">
    <source>
        <dbReference type="Proteomes" id="UP000461670"/>
    </source>
</evidence>
<dbReference type="InterPro" id="IPR003122">
    <property type="entry name" value="Tar_rcpt_lig-bd"/>
</dbReference>
<evidence type="ECO:0000256" key="3">
    <source>
        <dbReference type="ARBA" id="ARBA00022481"/>
    </source>
</evidence>
<evidence type="ECO:0000256" key="1">
    <source>
        <dbReference type="ARBA" id="ARBA00004429"/>
    </source>
</evidence>
<evidence type="ECO:0000313" key="16">
    <source>
        <dbReference type="EMBL" id="KAF1023026.1"/>
    </source>
</evidence>
<dbReference type="PROSITE" id="PS50885">
    <property type="entry name" value="HAMP"/>
    <property type="match status" value="1"/>
</dbReference>
<keyword evidence="6 13" id="KW-0812">Transmembrane</keyword>
<evidence type="ECO:0000259" key="15">
    <source>
        <dbReference type="PROSITE" id="PS50885"/>
    </source>
</evidence>
<evidence type="ECO:0000256" key="10">
    <source>
        <dbReference type="ARBA" id="ARBA00029447"/>
    </source>
</evidence>
<evidence type="ECO:0000256" key="13">
    <source>
        <dbReference type="SAM" id="Phobius"/>
    </source>
</evidence>
<evidence type="ECO:0000256" key="2">
    <source>
        <dbReference type="ARBA" id="ARBA00022475"/>
    </source>
</evidence>
<keyword evidence="12" id="KW-0175">Coiled coil</keyword>
<evidence type="ECO:0000256" key="7">
    <source>
        <dbReference type="ARBA" id="ARBA00022989"/>
    </source>
</evidence>
<dbReference type="FunFam" id="1.10.287.950:FF:000001">
    <property type="entry name" value="Methyl-accepting chemotaxis sensory transducer"/>
    <property type="match status" value="1"/>
</dbReference>
<feature type="domain" description="HAMP" evidence="15">
    <location>
        <begin position="217"/>
        <end position="269"/>
    </location>
</feature>
<keyword evidence="2" id="KW-1003">Cell membrane</keyword>
<dbReference type="EMBL" id="WNDQ01000007">
    <property type="protein sequence ID" value="KAF1023026.1"/>
    <property type="molecule type" value="Genomic_DNA"/>
</dbReference>
<keyword evidence="5" id="KW-0997">Cell inner membrane</keyword>
<proteinExistence type="inferred from homology"/>
<comment type="subcellular location">
    <subcellularLocation>
        <location evidence="1">Cell inner membrane</location>
        <topology evidence="1">Multi-pass membrane protein</topology>
    </subcellularLocation>
</comment>